<evidence type="ECO:0000313" key="2">
    <source>
        <dbReference type="Proteomes" id="UP000676325"/>
    </source>
</evidence>
<reference evidence="1" key="1">
    <citation type="submission" date="2021-04" db="EMBL/GenBank/DDBJ databases">
        <title>Genome based classification of Actinospica acidithermotolerans sp. nov., an actinobacterium isolated from an Indonesian hot spring.</title>
        <authorList>
            <person name="Kusuma A.B."/>
            <person name="Putra K.E."/>
            <person name="Nafisah S."/>
            <person name="Loh J."/>
            <person name="Nouioui I."/>
            <person name="Goodfellow M."/>
        </authorList>
    </citation>
    <scope>NUCLEOTIDE SEQUENCE</scope>
    <source>
        <strain evidence="1">MGRD01-02</strain>
    </source>
</reference>
<keyword evidence="2" id="KW-1185">Reference proteome</keyword>
<gene>
    <name evidence="1" type="ORF">KDK95_28955</name>
</gene>
<name>A0A941ILU7_9ACTN</name>
<comment type="caution">
    <text evidence="1">The sequence shown here is derived from an EMBL/GenBank/DDBJ whole genome shotgun (WGS) entry which is preliminary data.</text>
</comment>
<dbReference type="AlphaFoldDB" id="A0A941ILU7"/>
<protein>
    <submittedName>
        <fullName evidence="1">Uncharacterized protein</fullName>
    </submittedName>
</protein>
<dbReference type="Proteomes" id="UP000676325">
    <property type="component" value="Unassembled WGS sequence"/>
</dbReference>
<dbReference type="EMBL" id="JAGSOH010000128">
    <property type="protein sequence ID" value="MBR7830367.1"/>
    <property type="molecule type" value="Genomic_DNA"/>
</dbReference>
<sequence length="320" mass="31167">MARTVLAAATGAALARIGLRAARSYASSDAAKGTMLDEQRWSRVNHRGEPVTLLEGPVYAAAASAAVLAAPGLSGRMRAAGIAAAAGAGAFGVYDDLYGNADRRGIRGHLTALAHGEVTTGGVKIAGIGAVGVLGGCLARRGGSALDKALAAVVVAAAANAVNLLDLRPGRAIKGAALAAAPGMLTRAVRRDAARAGVSGAPRRGTDLPMAGSANTMAAAGLGAALALLPEDLGERSMLGDAGANALGALLGLAAAAGARSTAGLACRAAALTGVNLASEKVSFTKVIAGSAPLNAIDLWGRRPAAAPNVPPQSSPGSRG</sequence>
<proteinExistence type="predicted"/>
<evidence type="ECO:0000313" key="1">
    <source>
        <dbReference type="EMBL" id="MBR7830367.1"/>
    </source>
</evidence>
<accession>A0A941ILU7</accession>
<organism evidence="1 2">
    <name type="scientific">Actinospica acidithermotolerans</name>
    <dbReference type="NCBI Taxonomy" id="2828514"/>
    <lineage>
        <taxon>Bacteria</taxon>
        <taxon>Bacillati</taxon>
        <taxon>Actinomycetota</taxon>
        <taxon>Actinomycetes</taxon>
        <taxon>Catenulisporales</taxon>
        <taxon>Actinospicaceae</taxon>
        <taxon>Actinospica</taxon>
    </lineage>
</organism>